<proteinExistence type="predicted"/>
<reference evidence="1" key="3">
    <citation type="submission" date="2023-05" db="EMBL/GenBank/DDBJ databases">
        <authorList>
            <person name="Smith C.H."/>
        </authorList>
    </citation>
    <scope>NUCLEOTIDE SEQUENCE</scope>
    <source>
        <strain evidence="1">CHS0354</strain>
        <tissue evidence="1">Mantle</tissue>
    </source>
</reference>
<dbReference type="Proteomes" id="UP001195483">
    <property type="component" value="Unassembled WGS sequence"/>
</dbReference>
<reference evidence="1" key="2">
    <citation type="journal article" date="2021" name="Genome Biol. Evol.">
        <title>Developing a high-quality reference genome for a parasitic bivalve with doubly uniparental inheritance (Bivalvia: Unionida).</title>
        <authorList>
            <person name="Smith C.H."/>
        </authorList>
    </citation>
    <scope>NUCLEOTIDE SEQUENCE</scope>
    <source>
        <strain evidence="1">CHS0354</strain>
        <tissue evidence="1">Mantle</tissue>
    </source>
</reference>
<protein>
    <submittedName>
        <fullName evidence="1">Uncharacterized protein</fullName>
    </submittedName>
</protein>
<dbReference type="AlphaFoldDB" id="A0AAE0T3S8"/>
<organism evidence="1 2">
    <name type="scientific">Potamilus streckersoni</name>
    <dbReference type="NCBI Taxonomy" id="2493646"/>
    <lineage>
        <taxon>Eukaryota</taxon>
        <taxon>Metazoa</taxon>
        <taxon>Spiralia</taxon>
        <taxon>Lophotrochozoa</taxon>
        <taxon>Mollusca</taxon>
        <taxon>Bivalvia</taxon>
        <taxon>Autobranchia</taxon>
        <taxon>Heteroconchia</taxon>
        <taxon>Palaeoheterodonta</taxon>
        <taxon>Unionida</taxon>
        <taxon>Unionoidea</taxon>
        <taxon>Unionidae</taxon>
        <taxon>Ambleminae</taxon>
        <taxon>Lampsilini</taxon>
        <taxon>Potamilus</taxon>
    </lineage>
</organism>
<comment type="caution">
    <text evidence="1">The sequence shown here is derived from an EMBL/GenBank/DDBJ whole genome shotgun (WGS) entry which is preliminary data.</text>
</comment>
<evidence type="ECO:0000313" key="2">
    <source>
        <dbReference type="Proteomes" id="UP001195483"/>
    </source>
</evidence>
<accession>A0AAE0T3S8</accession>
<dbReference type="EMBL" id="JAEAOA010001055">
    <property type="protein sequence ID" value="KAK3602708.1"/>
    <property type="molecule type" value="Genomic_DNA"/>
</dbReference>
<reference evidence="1" key="1">
    <citation type="journal article" date="2021" name="Genome Biol. Evol.">
        <title>A High-Quality Reference Genome for a Parasitic Bivalve with Doubly Uniparental Inheritance (Bivalvia: Unionida).</title>
        <authorList>
            <person name="Smith C.H."/>
        </authorList>
    </citation>
    <scope>NUCLEOTIDE SEQUENCE</scope>
    <source>
        <strain evidence="1">CHS0354</strain>
    </source>
</reference>
<gene>
    <name evidence="1" type="ORF">CHS0354_017150</name>
</gene>
<keyword evidence="2" id="KW-1185">Reference proteome</keyword>
<name>A0AAE0T3S8_9BIVA</name>
<sequence>MQPSNVHEWGCKNLRYFKTKTGYKNGFCCMCSTGNSSECNLDSLKVSFDLDIPEARVFGLSPTLKGSWNNYKYSFDFTRSIHDRLKDDSISSRCRTNEFYDKIKGKCRTIQCSGGRQLSKNTRVPVINSGIYFGFNASNKYLVSISANLTKSD</sequence>
<evidence type="ECO:0000313" key="1">
    <source>
        <dbReference type="EMBL" id="KAK3602708.1"/>
    </source>
</evidence>